<proteinExistence type="predicted"/>
<reference evidence="1" key="1">
    <citation type="submission" date="2022-10" db="EMBL/GenBank/DDBJ databases">
        <authorList>
            <person name="Byrne P K."/>
        </authorList>
    </citation>
    <scope>NUCLEOTIDE SEQUENCE</scope>
    <source>
        <strain evidence="1">CBS7001</strain>
    </source>
</reference>
<accession>A0AA35JB89</accession>
<evidence type="ECO:0008006" key="3">
    <source>
        <dbReference type="Google" id="ProtNLM"/>
    </source>
</evidence>
<protein>
    <recommendedName>
        <fullName evidence="3">Required for respiratory growth protein 1, mitochondrial</fullName>
    </recommendedName>
</protein>
<organism evidence="1 2">
    <name type="scientific">Saccharomyces uvarum</name>
    <name type="common">Yeast</name>
    <name type="synonym">Saccharomyces bayanus var. uvarum</name>
    <dbReference type="NCBI Taxonomy" id="230603"/>
    <lineage>
        <taxon>Eukaryota</taxon>
        <taxon>Fungi</taxon>
        <taxon>Dikarya</taxon>
        <taxon>Ascomycota</taxon>
        <taxon>Saccharomycotina</taxon>
        <taxon>Saccharomycetes</taxon>
        <taxon>Saccharomycetales</taxon>
        <taxon>Saccharomycetaceae</taxon>
        <taxon>Saccharomyces</taxon>
    </lineage>
</organism>
<evidence type="ECO:0000313" key="2">
    <source>
        <dbReference type="Proteomes" id="UP001162090"/>
    </source>
</evidence>
<dbReference type="AlphaFoldDB" id="A0AA35JB89"/>
<gene>
    <name evidence="1" type="primary">SUVC02G1950</name>
    <name evidence="1" type="ORF">SUVC_02G1950</name>
</gene>
<dbReference type="EMBL" id="OX365913">
    <property type="protein sequence ID" value="CAI4055210.1"/>
    <property type="molecule type" value="Genomic_DNA"/>
</dbReference>
<name>A0AA35JB89_SACUV</name>
<dbReference type="Proteomes" id="UP001162090">
    <property type="component" value="Chromosome 2"/>
</dbReference>
<sequence length="367" mass="43094">MAQNFGRIPSHQCYVLNLYRTVLRNVPKNCHSYAFQNEIKTNLSRQLTKHKHDKSSWSVYILLEKFNQLNNYLLEGKLQEIKHLIQPLKKTSKQLKTTRILNSLNDLGNENLLQSPGEIRELHALSTYIKQKQDICLLPRYIPKKYKLNLLLPLALNDRACVKLYNIHQKLEKGSPSARLSYTKEGRNQIWFVRSPINKGKRQSKMLGILIRQERKDSQKNIDDINFCESNATWALHEAIWEEYLESKRTIEINLAKYLEYNIDNPNKPARYTPASRNKKINDWVDPVREVMFNLQAKSIQKVVYYSDYKEKLLSEDGQLAYLDKLSKAMYAKRLDSFEKMTEEALPYVTPFIPKKDLSSVLTKYGF</sequence>
<evidence type="ECO:0000313" key="1">
    <source>
        <dbReference type="EMBL" id="CAI4055210.1"/>
    </source>
</evidence>